<feature type="compositionally biased region" description="Basic and acidic residues" evidence="1">
    <location>
        <begin position="104"/>
        <end position="113"/>
    </location>
</feature>
<comment type="caution">
    <text evidence="2">The sequence shown here is derived from an EMBL/GenBank/DDBJ whole genome shotgun (WGS) entry which is preliminary data.</text>
</comment>
<gene>
    <name evidence="2" type="ORF">N7492_005584</name>
</gene>
<dbReference type="Proteomes" id="UP001146351">
    <property type="component" value="Unassembled WGS sequence"/>
</dbReference>
<protein>
    <submittedName>
        <fullName evidence="2">Uncharacterized protein</fullName>
    </submittedName>
</protein>
<organism evidence="2 3">
    <name type="scientific">Penicillium capsulatum</name>
    <dbReference type="NCBI Taxonomy" id="69766"/>
    <lineage>
        <taxon>Eukaryota</taxon>
        <taxon>Fungi</taxon>
        <taxon>Dikarya</taxon>
        <taxon>Ascomycota</taxon>
        <taxon>Pezizomycotina</taxon>
        <taxon>Eurotiomycetes</taxon>
        <taxon>Eurotiomycetidae</taxon>
        <taxon>Eurotiales</taxon>
        <taxon>Aspergillaceae</taxon>
        <taxon>Penicillium</taxon>
    </lineage>
</organism>
<accession>A0A9W9LRT2</accession>
<evidence type="ECO:0000313" key="3">
    <source>
        <dbReference type="Proteomes" id="UP001146351"/>
    </source>
</evidence>
<name>A0A9W9LRT2_9EURO</name>
<feature type="compositionally biased region" description="Polar residues" evidence="1">
    <location>
        <begin position="139"/>
        <end position="149"/>
    </location>
</feature>
<reference evidence="2" key="2">
    <citation type="journal article" date="2023" name="IMA Fungus">
        <title>Comparative genomic study of the Penicillium genus elucidates a diverse pangenome and 15 lateral gene transfer events.</title>
        <authorList>
            <person name="Petersen C."/>
            <person name="Sorensen T."/>
            <person name="Nielsen M.R."/>
            <person name="Sondergaard T.E."/>
            <person name="Sorensen J.L."/>
            <person name="Fitzpatrick D.A."/>
            <person name="Frisvad J.C."/>
            <person name="Nielsen K.L."/>
        </authorList>
    </citation>
    <scope>NUCLEOTIDE SEQUENCE</scope>
    <source>
        <strain evidence="2">IBT 21917</strain>
    </source>
</reference>
<reference evidence="2" key="1">
    <citation type="submission" date="2022-11" db="EMBL/GenBank/DDBJ databases">
        <authorList>
            <person name="Petersen C."/>
        </authorList>
    </citation>
    <scope>NUCLEOTIDE SEQUENCE</scope>
    <source>
        <strain evidence="2">IBT 21917</strain>
    </source>
</reference>
<proteinExistence type="predicted"/>
<dbReference type="AlphaFoldDB" id="A0A9W9LRT2"/>
<evidence type="ECO:0000256" key="1">
    <source>
        <dbReference type="SAM" id="MobiDB-lite"/>
    </source>
</evidence>
<evidence type="ECO:0000313" key="2">
    <source>
        <dbReference type="EMBL" id="KAJ5172991.1"/>
    </source>
</evidence>
<sequence>MSMRRGCSDRRRRHGTIGCIVTSLRSGQSLGSAVIRLGARTAILARAPQGGRLTLTEDTHRLHRSLGKSPLTGIPLHGAGPPCMSSPAPSRLDGSVVLSPHGSYRKDESRAEKDLMRLHRHRAFIGGEKDAMRGADTWPVSNSQSTAEG</sequence>
<keyword evidence="3" id="KW-1185">Reference proteome</keyword>
<feature type="region of interest" description="Disordered" evidence="1">
    <location>
        <begin position="127"/>
        <end position="149"/>
    </location>
</feature>
<dbReference type="EMBL" id="JAPQKO010000003">
    <property type="protein sequence ID" value="KAJ5172991.1"/>
    <property type="molecule type" value="Genomic_DNA"/>
</dbReference>
<feature type="region of interest" description="Disordered" evidence="1">
    <location>
        <begin position="65"/>
        <end position="113"/>
    </location>
</feature>